<dbReference type="OrthoDB" id="2822330at2"/>
<sequence length="283" mass="33345">MVTNKNNMEKIVLVGAAQLMEEVFTSGLYRKMKTAENKINCIKSAVRKHLDNGDSKRYDLSHNLVAKYVSFPSYETDEKGLKEFLDDYGILPEIVSIKANTFKEKPEILKALRSFQLPRKFYPQFYLNSVGKLHLDKEEYSFSGDLERLAGYFLEQKTNFEESQSRYQRFMQEIGNCPFLKASKSMRSNFGLCKLREKIIEFNSKSVYNEFGNDFLIEFGQISMSAVEDYIAKGYFSHKDIQMFRKMTNIDLRFVIMEKESENRQLDFHHKQKMRKAQMRRFA</sequence>
<comment type="caution">
    <text evidence="1">The sequence shown here is derived from an EMBL/GenBank/DDBJ whole genome shotgun (WGS) entry which is preliminary data.</text>
</comment>
<name>A0A3S0I5V1_9BACI</name>
<evidence type="ECO:0000313" key="2">
    <source>
        <dbReference type="Proteomes" id="UP000271374"/>
    </source>
</evidence>
<protein>
    <submittedName>
        <fullName evidence="1">Uncharacterized protein</fullName>
    </submittedName>
</protein>
<dbReference type="EMBL" id="RXNT01000016">
    <property type="protein sequence ID" value="RTR28180.1"/>
    <property type="molecule type" value="Genomic_DNA"/>
</dbReference>
<gene>
    <name evidence="1" type="ORF">EKG37_17930</name>
</gene>
<dbReference type="RefSeq" id="WP_126410184.1">
    <property type="nucleotide sequence ID" value="NZ_RXNT01000016.1"/>
</dbReference>
<organism evidence="1 2">
    <name type="scientific">Bacillus yapensis</name>
    <dbReference type="NCBI Taxonomy" id="2492960"/>
    <lineage>
        <taxon>Bacteria</taxon>
        <taxon>Bacillati</taxon>
        <taxon>Bacillota</taxon>
        <taxon>Bacilli</taxon>
        <taxon>Bacillales</taxon>
        <taxon>Bacillaceae</taxon>
        <taxon>Bacillus</taxon>
    </lineage>
</organism>
<dbReference type="Proteomes" id="UP000271374">
    <property type="component" value="Unassembled WGS sequence"/>
</dbReference>
<accession>A0A3S0I5V1</accession>
<evidence type="ECO:0000313" key="1">
    <source>
        <dbReference type="EMBL" id="RTR28180.1"/>
    </source>
</evidence>
<reference evidence="1 2" key="1">
    <citation type="submission" date="2018-12" db="EMBL/GenBank/DDBJ databases">
        <title>Bacillus yapensis draft genome sequence.</title>
        <authorList>
            <person name="Yu L."/>
            <person name="Xu X."/>
            <person name="Tang X."/>
        </authorList>
    </citation>
    <scope>NUCLEOTIDE SEQUENCE [LARGE SCALE GENOMIC DNA]</scope>
    <source>
        <strain evidence="1 2">XXST-01</strain>
    </source>
</reference>
<keyword evidence="2" id="KW-1185">Reference proteome</keyword>
<dbReference type="AlphaFoldDB" id="A0A3S0I5V1"/>
<proteinExistence type="predicted"/>